<reference evidence="1 4" key="2">
    <citation type="submission" date="2018-01" db="EMBL/GenBank/DDBJ databases">
        <title>Complete genome sequence of Caulobacter flavus RHGG3.</title>
        <authorList>
            <person name="Yang E."/>
        </authorList>
    </citation>
    <scope>NUCLEOTIDE SEQUENCE [LARGE SCALE GENOMIC DNA]</scope>
    <source>
        <strain evidence="1 4">RHGG3</strain>
    </source>
</reference>
<evidence type="ECO:0000313" key="1">
    <source>
        <dbReference type="EMBL" id="AYV47682.1"/>
    </source>
</evidence>
<proteinExistence type="predicted"/>
<evidence type="ECO:0000313" key="2">
    <source>
        <dbReference type="EMBL" id="PLR05819.1"/>
    </source>
</evidence>
<dbReference type="Proteomes" id="UP000281192">
    <property type="component" value="Chromosome"/>
</dbReference>
<reference evidence="2 3" key="1">
    <citation type="submission" date="2017-12" db="EMBL/GenBank/DDBJ databases">
        <title>The genome sequence of Caulobacter flavus CGMCC1 15093.</title>
        <authorList>
            <person name="Gao J."/>
            <person name="Mao X."/>
            <person name="Sun J."/>
        </authorList>
    </citation>
    <scope>NUCLEOTIDE SEQUENCE [LARGE SCALE GENOMIC DNA]</scope>
    <source>
        <strain evidence="2 3">CGMCC1 15093</strain>
    </source>
</reference>
<sequence length="292" mass="31609">MGQGPIRILLQTTIPPTAEDWSIARFSLLRDLLVGAVDGEGRPLYAVEARDRGPTGAPDPVLSRLDESAFDQLWLFAVDVGDGLTEDDCAAVSRFRQAGGGMLVTRDHMDLGSSVCTLGGVGPAHHFHSRNPEPDPSRHVRDDEETQAISWPNYRSGANGDYQLIRPLAPIHPVLVDPASPTGALRHLPAHPHEGAVIAPENANARVIMTGRSRTTGRDFNLAIAFEGGAHGGRAIAESTFHHFTDYNWDLSRGCPTFVSEIPGDGMAREPQALADTHRYVLNVAAWLGRRP</sequence>
<evidence type="ECO:0000313" key="4">
    <source>
        <dbReference type="Proteomes" id="UP000281192"/>
    </source>
</evidence>
<dbReference type="RefSeq" id="WP_101715951.1">
    <property type="nucleotide sequence ID" value="NZ_CP026100.1"/>
</dbReference>
<dbReference type="KEGG" id="cfh:C1707_16230"/>
<dbReference type="EMBL" id="PJRQ01000057">
    <property type="protein sequence ID" value="PLR05819.1"/>
    <property type="molecule type" value="Genomic_DNA"/>
</dbReference>
<protein>
    <recommendedName>
        <fullName evidence="5">ThuA-like domain-containing protein</fullName>
    </recommendedName>
</protein>
<keyword evidence="4" id="KW-1185">Reference proteome</keyword>
<dbReference type="EMBL" id="CP026100">
    <property type="protein sequence ID" value="AYV47682.1"/>
    <property type="molecule type" value="Genomic_DNA"/>
</dbReference>
<dbReference type="OrthoDB" id="5937513at2"/>
<gene>
    <name evidence="1" type="ORF">C1707_16230</name>
    <name evidence="2" type="ORF">CFHF_26750</name>
</gene>
<organism evidence="2 3">
    <name type="scientific">Caulobacter flavus</name>
    <dbReference type="NCBI Taxonomy" id="1679497"/>
    <lineage>
        <taxon>Bacteria</taxon>
        <taxon>Pseudomonadati</taxon>
        <taxon>Pseudomonadota</taxon>
        <taxon>Alphaproteobacteria</taxon>
        <taxon>Caulobacterales</taxon>
        <taxon>Caulobacteraceae</taxon>
        <taxon>Caulobacter</taxon>
    </lineage>
</organism>
<dbReference type="AlphaFoldDB" id="A0A2N5CKH1"/>
<name>A0A2N5CKH1_9CAUL</name>
<evidence type="ECO:0008006" key="5">
    <source>
        <dbReference type="Google" id="ProtNLM"/>
    </source>
</evidence>
<accession>A0A2N5CKH1</accession>
<evidence type="ECO:0000313" key="3">
    <source>
        <dbReference type="Proteomes" id="UP000234483"/>
    </source>
</evidence>
<dbReference type="Proteomes" id="UP000234483">
    <property type="component" value="Unassembled WGS sequence"/>
</dbReference>